<evidence type="ECO:0000313" key="2">
    <source>
        <dbReference type="Proteomes" id="UP000753724"/>
    </source>
</evidence>
<sequence length="106" mass="11661">MSIRFAAAGTGECSAVARALCYHRPPQPANDCEAGIARNVLLQSALRHFARHGLGAAERARANAEKAFFNGDRDSYRHWLAVCRTLDRRMADAISARRHPSTAAER</sequence>
<comment type="caution">
    <text evidence="1">The sequence shown here is derived from an EMBL/GenBank/DDBJ whole genome shotgun (WGS) entry which is preliminary data.</text>
</comment>
<protein>
    <submittedName>
        <fullName evidence="1">Uncharacterized protein</fullName>
    </submittedName>
</protein>
<keyword evidence="2" id="KW-1185">Reference proteome</keyword>
<dbReference type="EMBL" id="JAAAPO010000001">
    <property type="protein sequence ID" value="NBC35294.1"/>
    <property type="molecule type" value="Genomic_DNA"/>
</dbReference>
<gene>
    <name evidence="1" type="ORF">GTZ99_01830</name>
</gene>
<organism evidence="1 2">
    <name type="scientific">Novosphingobium ovatum</name>
    <dbReference type="NCBI Taxonomy" id="1908523"/>
    <lineage>
        <taxon>Bacteria</taxon>
        <taxon>Pseudomonadati</taxon>
        <taxon>Pseudomonadota</taxon>
        <taxon>Alphaproteobacteria</taxon>
        <taxon>Sphingomonadales</taxon>
        <taxon>Sphingomonadaceae</taxon>
        <taxon>Novosphingobium</taxon>
    </lineage>
</organism>
<evidence type="ECO:0000313" key="1">
    <source>
        <dbReference type="EMBL" id="NBC35294.1"/>
    </source>
</evidence>
<accession>A0ABW9X9S5</accession>
<proteinExistence type="predicted"/>
<reference evidence="2" key="1">
    <citation type="submission" date="2020-01" db="EMBL/GenBank/DDBJ databases">
        <title>Sphingomonas sp. strain CSW-10.</title>
        <authorList>
            <person name="Chen W.-M."/>
        </authorList>
    </citation>
    <scope>NUCLEOTIDE SEQUENCE [LARGE SCALE GENOMIC DNA]</scope>
    <source>
        <strain evidence="2">FSY-8</strain>
    </source>
</reference>
<name>A0ABW9X9S5_9SPHN</name>
<dbReference type="Proteomes" id="UP000753724">
    <property type="component" value="Unassembled WGS sequence"/>
</dbReference>
<dbReference type="RefSeq" id="WP_161716570.1">
    <property type="nucleotide sequence ID" value="NZ_JAAAPO010000001.1"/>
</dbReference>